<dbReference type="RefSeq" id="WP_204698330.1">
    <property type="nucleotide sequence ID" value="NZ_JAFBEC010000007.1"/>
</dbReference>
<protein>
    <submittedName>
        <fullName evidence="3">Chemotaxis protein histidine kinase CheA</fullName>
    </submittedName>
</protein>
<name>A0ABS2PDY6_9BACL</name>
<feature type="transmembrane region" description="Helical" evidence="2">
    <location>
        <begin position="6"/>
        <end position="29"/>
    </location>
</feature>
<dbReference type="EMBL" id="JAFBEC010000007">
    <property type="protein sequence ID" value="MBM7633637.1"/>
    <property type="molecule type" value="Genomic_DNA"/>
</dbReference>
<feature type="transmembrane region" description="Helical" evidence="2">
    <location>
        <begin position="38"/>
        <end position="58"/>
    </location>
</feature>
<accession>A0ABS2PDY6</accession>
<sequence>MDILFIGLSVLLFAPLAFGLLVTFIILFVRKNRLRKHFGIAAGAVAGLALIMMVVGLFNIDWSSELADAEERNAEREEAEEQRLVDEAEAAAEEAEAKAEAKRIAQEDAERAEQEAEAKREAERVAEEEAEVERLAEETAAAEAKEKEEVKREAERIKAEEEKAARKAKEEEKASKLTGEELLNSLVIEIVGENKVREVSIMKEEAGDYLWIDLDSGVSFTANTLVYGMNKDYLDIGEILINEMDDFDRVNIHFHGEFIDQYGNDVERQASHVTWESEELAKMNFDNLYPDDVPRLATGYTLHPALQ</sequence>
<evidence type="ECO:0000313" key="4">
    <source>
        <dbReference type="Proteomes" id="UP000741863"/>
    </source>
</evidence>
<feature type="region of interest" description="Disordered" evidence="1">
    <location>
        <begin position="71"/>
        <end position="175"/>
    </location>
</feature>
<keyword evidence="2" id="KW-0812">Transmembrane</keyword>
<keyword evidence="2" id="KW-1133">Transmembrane helix</keyword>
<keyword evidence="2" id="KW-0472">Membrane</keyword>
<gene>
    <name evidence="3" type="ORF">JOD17_002731</name>
</gene>
<feature type="compositionally biased region" description="Basic and acidic residues" evidence="1">
    <location>
        <begin position="71"/>
        <end position="86"/>
    </location>
</feature>
<dbReference type="Proteomes" id="UP000741863">
    <property type="component" value="Unassembled WGS sequence"/>
</dbReference>
<comment type="caution">
    <text evidence="3">The sequence shown here is derived from an EMBL/GenBank/DDBJ whole genome shotgun (WGS) entry which is preliminary data.</text>
</comment>
<keyword evidence="3" id="KW-0418">Kinase</keyword>
<dbReference type="GO" id="GO:0016301">
    <property type="term" value="F:kinase activity"/>
    <property type="evidence" value="ECO:0007669"/>
    <property type="project" value="UniProtKB-KW"/>
</dbReference>
<organism evidence="3 4">
    <name type="scientific">Geomicrobium sediminis</name>
    <dbReference type="NCBI Taxonomy" id="1347788"/>
    <lineage>
        <taxon>Bacteria</taxon>
        <taxon>Bacillati</taxon>
        <taxon>Bacillota</taxon>
        <taxon>Bacilli</taxon>
        <taxon>Bacillales</taxon>
        <taxon>Geomicrobium</taxon>
    </lineage>
</organism>
<evidence type="ECO:0000313" key="3">
    <source>
        <dbReference type="EMBL" id="MBM7633637.1"/>
    </source>
</evidence>
<evidence type="ECO:0000256" key="2">
    <source>
        <dbReference type="SAM" id="Phobius"/>
    </source>
</evidence>
<keyword evidence="4" id="KW-1185">Reference proteome</keyword>
<evidence type="ECO:0000256" key="1">
    <source>
        <dbReference type="SAM" id="MobiDB-lite"/>
    </source>
</evidence>
<feature type="compositionally biased region" description="Basic and acidic residues" evidence="1">
    <location>
        <begin position="95"/>
        <end position="175"/>
    </location>
</feature>
<reference evidence="3 4" key="1">
    <citation type="submission" date="2021-01" db="EMBL/GenBank/DDBJ databases">
        <title>Genomic Encyclopedia of Type Strains, Phase IV (KMG-IV): sequencing the most valuable type-strain genomes for metagenomic binning, comparative biology and taxonomic classification.</title>
        <authorList>
            <person name="Goeker M."/>
        </authorList>
    </citation>
    <scope>NUCLEOTIDE SEQUENCE [LARGE SCALE GENOMIC DNA]</scope>
    <source>
        <strain evidence="3 4">DSM 25540</strain>
    </source>
</reference>
<keyword evidence="3" id="KW-0808">Transferase</keyword>
<proteinExistence type="predicted"/>